<name>A0AAF3ENL2_9BILA</name>
<feature type="compositionally biased region" description="Basic and acidic residues" evidence="2">
    <location>
        <begin position="159"/>
        <end position="169"/>
    </location>
</feature>
<feature type="coiled-coil region" evidence="1">
    <location>
        <begin position="24"/>
        <end position="76"/>
    </location>
</feature>
<accession>A0AAF3ENL2</accession>
<dbReference type="WBParaSite" id="MBELARI_LOCUS15524">
    <property type="protein sequence ID" value="MBELARI_LOCUS15524"/>
    <property type="gene ID" value="MBELARI_LOCUS15524"/>
</dbReference>
<sequence length="368" mass="42315">MRQGASVLSSWRCPLPEIGRSRQEQHLLQKLSNLKKQVNQTEKIIEMRKCEKDMDIRREETHLEMLRDEATGLETAKKRRELQHKGSYLVKELVKQKKAKKPSEKVDEVSEGARHFLEIGKSSAVILEKYHKLRMRAENDKKQLRPHILGAKHLNKILRSKEPKEEKKPLRLRGKSKKAAAPIRPKRVKKANVTFDAVENAAKALEESNRQRRAEEATAEENDEEMKEENEKNEKKNEEQRQSDGCIRTPFITRSGRTVMLPEKKTRAKREHKAAPAPKQRKDTIHGRKVESVKITQANMVPGKVKEVARQLKNSVTTKLPSTREMLAQELAISDSEDEDSKVQLEAITNSILGVKAKGRPRNQERPP</sequence>
<dbReference type="Proteomes" id="UP000887575">
    <property type="component" value="Unassembled WGS sequence"/>
</dbReference>
<feature type="compositionally biased region" description="Basic and acidic residues" evidence="2">
    <location>
        <begin position="204"/>
        <end position="216"/>
    </location>
</feature>
<evidence type="ECO:0000256" key="1">
    <source>
        <dbReference type="SAM" id="Coils"/>
    </source>
</evidence>
<evidence type="ECO:0000256" key="2">
    <source>
        <dbReference type="SAM" id="MobiDB-lite"/>
    </source>
</evidence>
<protein>
    <submittedName>
        <fullName evidence="4">Uncharacterized protein</fullName>
    </submittedName>
</protein>
<keyword evidence="3" id="KW-1185">Reference proteome</keyword>
<organism evidence="3 4">
    <name type="scientific">Mesorhabditis belari</name>
    <dbReference type="NCBI Taxonomy" id="2138241"/>
    <lineage>
        <taxon>Eukaryota</taxon>
        <taxon>Metazoa</taxon>
        <taxon>Ecdysozoa</taxon>
        <taxon>Nematoda</taxon>
        <taxon>Chromadorea</taxon>
        <taxon>Rhabditida</taxon>
        <taxon>Rhabditina</taxon>
        <taxon>Rhabditomorpha</taxon>
        <taxon>Rhabditoidea</taxon>
        <taxon>Rhabditidae</taxon>
        <taxon>Mesorhabditinae</taxon>
        <taxon>Mesorhabditis</taxon>
    </lineage>
</organism>
<evidence type="ECO:0000313" key="4">
    <source>
        <dbReference type="WBParaSite" id="MBELARI_LOCUS15524"/>
    </source>
</evidence>
<keyword evidence="1" id="KW-0175">Coiled coil</keyword>
<feature type="compositionally biased region" description="Acidic residues" evidence="2">
    <location>
        <begin position="217"/>
        <end position="228"/>
    </location>
</feature>
<dbReference type="AlphaFoldDB" id="A0AAF3ENL2"/>
<feature type="compositionally biased region" description="Basic and acidic residues" evidence="2">
    <location>
        <begin position="229"/>
        <end position="242"/>
    </location>
</feature>
<reference evidence="4" key="1">
    <citation type="submission" date="2024-02" db="UniProtKB">
        <authorList>
            <consortium name="WormBaseParasite"/>
        </authorList>
    </citation>
    <scope>IDENTIFICATION</scope>
</reference>
<evidence type="ECO:0000313" key="3">
    <source>
        <dbReference type="Proteomes" id="UP000887575"/>
    </source>
</evidence>
<feature type="compositionally biased region" description="Basic residues" evidence="2">
    <location>
        <begin position="170"/>
        <end position="190"/>
    </location>
</feature>
<proteinExistence type="predicted"/>
<feature type="region of interest" description="Disordered" evidence="2">
    <location>
        <begin position="155"/>
        <end position="288"/>
    </location>
</feature>